<sequence>MEKKEVTVFITKDGRKFFTEEEAKGHEERLSITKAYKVSYGPDLTETGRLSKIGYLIVEARWSNELWAEDWLYRKFGSRIVFVQGVSPTVNWSFQRIGLEEVNYSELLGNIRK</sequence>
<organism evidence="1 2">
    <name type="scientific">Siminovitchia thermophila</name>
    <dbReference type="NCBI Taxonomy" id="1245522"/>
    <lineage>
        <taxon>Bacteria</taxon>
        <taxon>Bacillati</taxon>
        <taxon>Bacillota</taxon>
        <taxon>Bacilli</taxon>
        <taxon>Bacillales</taxon>
        <taxon>Bacillaceae</taxon>
        <taxon>Siminovitchia</taxon>
    </lineage>
</organism>
<gene>
    <name evidence="1" type="ORF">JOC94_002353</name>
</gene>
<name>A0ABS2R9T9_9BACI</name>
<dbReference type="Proteomes" id="UP000823485">
    <property type="component" value="Unassembled WGS sequence"/>
</dbReference>
<protein>
    <recommendedName>
        <fullName evidence="3">Phage protein</fullName>
    </recommendedName>
</protein>
<dbReference type="EMBL" id="JAFBFH010000014">
    <property type="protein sequence ID" value="MBM7715366.1"/>
    <property type="molecule type" value="Genomic_DNA"/>
</dbReference>
<evidence type="ECO:0000313" key="1">
    <source>
        <dbReference type="EMBL" id="MBM7715366.1"/>
    </source>
</evidence>
<comment type="caution">
    <text evidence="1">The sequence shown here is derived from an EMBL/GenBank/DDBJ whole genome shotgun (WGS) entry which is preliminary data.</text>
</comment>
<evidence type="ECO:0000313" key="2">
    <source>
        <dbReference type="Proteomes" id="UP000823485"/>
    </source>
</evidence>
<reference evidence="1 2" key="1">
    <citation type="submission" date="2021-01" db="EMBL/GenBank/DDBJ databases">
        <title>Genomic Encyclopedia of Type Strains, Phase IV (KMG-IV): sequencing the most valuable type-strain genomes for metagenomic binning, comparative biology and taxonomic classification.</title>
        <authorList>
            <person name="Goeker M."/>
        </authorList>
    </citation>
    <scope>NUCLEOTIDE SEQUENCE [LARGE SCALE GENOMIC DNA]</scope>
    <source>
        <strain evidence="1 2">DSM 105453</strain>
    </source>
</reference>
<dbReference type="RefSeq" id="WP_205179365.1">
    <property type="nucleotide sequence ID" value="NZ_JAFBFH010000014.1"/>
</dbReference>
<proteinExistence type="predicted"/>
<accession>A0ABS2R9T9</accession>
<evidence type="ECO:0008006" key="3">
    <source>
        <dbReference type="Google" id="ProtNLM"/>
    </source>
</evidence>
<keyword evidence="2" id="KW-1185">Reference proteome</keyword>